<keyword evidence="2 5" id="KW-0812">Transmembrane</keyword>
<organism evidence="6 7">
    <name type="scientific">Hippocampus comes</name>
    <name type="common">Tiger tail seahorse</name>
    <dbReference type="NCBI Taxonomy" id="109280"/>
    <lineage>
        <taxon>Eukaryota</taxon>
        <taxon>Metazoa</taxon>
        <taxon>Chordata</taxon>
        <taxon>Craniata</taxon>
        <taxon>Vertebrata</taxon>
        <taxon>Euteleostomi</taxon>
        <taxon>Actinopterygii</taxon>
        <taxon>Neopterygii</taxon>
        <taxon>Teleostei</taxon>
        <taxon>Neoteleostei</taxon>
        <taxon>Acanthomorphata</taxon>
        <taxon>Syngnathiaria</taxon>
        <taxon>Syngnathiformes</taxon>
        <taxon>Syngnathoidei</taxon>
        <taxon>Syngnathidae</taxon>
        <taxon>Hippocampus</taxon>
    </lineage>
</organism>
<dbReference type="CTD" id="100003220"/>
<feature type="transmembrane region" description="Helical" evidence="5">
    <location>
        <begin position="150"/>
        <end position="174"/>
    </location>
</feature>
<dbReference type="GO" id="GO:1902514">
    <property type="term" value="P:regulation of calcium ion transmembrane transport via high voltage-gated calcium channel"/>
    <property type="evidence" value="ECO:0007669"/>
    <property type="project" value="TreeGrafter"/>
</dbReference>
<dbReference type="Proteomes" id="UP000264820">
    <property type="component" value="Unplaced"/>
</dbReference>
<dbReference type="OrthoDB" id="8890470at2759"/>
<feature type="transmembrane region" description="Helical" evidence="5">
    <location>
        <begin position="51"/>
        <end position="73"/>
    </location>
</feature>
<keyword evidence="3 5" id="KW-1133">Transmembrane helix</keyword>
<dbReference type="PANTHER" id="PTHR15025:SF6">
    <property type="entry name" value="VOLTAGE-DEPENDENT CALCIUM CHANNEL GAMMA-6 SUBUNIT"/>
    <property type="match status" value="1"/>
</dbReference>
<dbReference type="OMA" id="HKMSDSQ"/>
<dbReference type="PRINTS" id="PR01077">
    <property type="entry name" value="CLAUDIN"/>
</dbReference>
<evidence type="ECO:0000313" key="6">
    <source>
        <dbReference type="Ensembl" id="ENSHCOP00000015719.1"/>
    </source>
</evidence>
<dbReference type="PANTHER" id="PTHR15025">
    <property type="entry name" value="VOLTAGE-DEPENDENT CALCIUM CHANNEL GAMMA-1 SUBUNIT-RELATED"/>
    <property type="match status" value="1"/>
</dbReference>
<evidence type="ECO:0000256" key="2">
    <source>
        <dbReference type="ARBA" id="ARBA00022692"/>
    </source>
</evidence>
<name>A0A3Q2YCN0_HIPCM</name>
<proteinExistence type="predicted"/>
<reference evidence="6" key="1">
    <citation type="submission" date="2025-08" db="UniProtKB">
        <authorList>
            <consortium name="Ensembl"/>
        </authorList>
    </citation>
    <scope>IDENTIFICATION</scope>
</reference>
<keyword evidence="7" id="KW-1185">Reference proteome</keyword>
<dbReference type="STRING" id="109280.ENSHCOP00000015719"/>
<evidence type="ECO:0000313" key="7">
    <source>
        <dbReference type="Proteomes" id="UP000264820"/>
    </source>
</evidence>
<dbReference type="InterPro" id="IPR004031">
    <property type="entry name" value="PMP22/EMP/MP20/Claudin"/>
</dbReference>
<evidence type="ECO:0000256" key="4">
    <source>
        <dbReference type="ARBA" id="ARBA00023136"/>
    </source>
</evidence>
<comment type="subcellular location">
    <subcellularLocation>
        <location evidence="1">Membrane</location>
        <topology evidence="1">Multi-pass membrane protein</topology>
    </subcellularLocation>
</comment>
<reference evidence="6" key="2">
    <citation type="submission" date="2025-09" db="UniProtKB">
        <authorList>
            <consortium name="Ensembl"/>
        </authorList>
    </citation>
    <scope>IDENTIFICATION</scope>
</reference>
<evidence type="ECO:0000256" key="5">
    <source>
        <dbReference type="SAM" id="Phobius"/>
    </source>
</evidence>
<protein>
    <submittedName>
        <fullName evidence="6">Calcium voltage-gated channel auxiliary subunit gamma 6</fullName>
    </submittedName>
</protein>
<sequence length="265" mass="28059">MWNNFFVARDEEGRVGAAGGGQGGALAALKGGRAQRRNQKLSDSQDGKIKLAFLVCAVGVTLTVLALGTEFWVELAQPKDFGGNQTCQLAHYGLWKACVRTLWVADVDPDRASCGPAELPGESNCTYFKFFTSGENAVVFKKTTNKNLSLAAAILALLGLTLMVTGSICIIMTLSKGVAFFLKPASFCFILSGVLVLVSVLIFHRSVLALLSSDRSVPLHHRLAWSAACAGSAGAVLILGGVLFLVLSLPGTSWQKCLPHNNSAT</sequence>
<dbReference type="RefSeq" id="XP_019724747.1">
    <property type="nucleotide sequence ID" value="XM_019869188.1"/>
</dbReference>
<dbReference type="Gene3D" id="1.20.140.150">
    <property type="match status" value="1"/>
</dbReference>
<evidence type="ECO:0000256" key="3">
    <source>
        <dbReference type="ARBA" id="ARBA00022989"/>
    </source>
</evidence>
<dbReference type="GO" id="GO:0005246">
    <property type="term" value="F:calcium channel regulator activity"/>
    <property type="evidence" value="ECO:0007669"/>
    <property type="project" value="TreeGrafter"/>
</dbReference>
<dbReference type="GO" id="GO:1990454">
    <property type="term" value="C:L-type voltage-gated calcium channel complex"/>
    <property type="evidence" value="ECO:0007669"/>
    <property type="project" value="TreeGrafter"/>
</dbReference>
<dbReference type="Ensembl" id="ENSHCOT00000023711.1">
    <property type="protein sequence ID" value="ENSHCOP00000015719.1"/>
    <property type="gene ID" value="ENSHCOG00000019378.1"/>
</dbReference>
<keyword evidence="4 5" id="KW-0472">Membrane</keyword>
<dbReference type="Pfam" id="PF13903">
    <property type="entry name" value="Claudin_2"/>
    <property type="match status" value="1"/>
</dbReference>
<evidence type="ECO:0000256" key="1">
    <source>
        <dbReference type="ARBA" id="ARBA00004141"/>
    </source>
</evidence>
<feature type="transmembrane region" description="Helical" evidence="5">
    <location>
        <begin position="181"/>
        <end position="203"/>
    </location>
</feature>
<accession>A0A3Q2YCN0</accession>
<dbReference type="GeneID" id="109515418"/>
<dbReference type="GeneTree" id="ENSGT00390000007786"/>
<feature type="transmembrane region" description="Helical" evidence="5">
    <location>
        <begin position="223"/>
        <end position="247"/>
    </location>
</feature>
<dbReference type="AlphaFoldDB" id="A0A3Q2YCN0"/>
<dbReference type="KEGG" id="hcq:109515418"/>